<gene>
    <name evidence="1" type="ORF">BAQU_1726</name>
</gene>
<evidence type="ECO:0008006" key="3">
    <source>
        <dbReference type="Google" id="ProtNLM"/>
    </source>
</evidence>
<reference evidence="1 2" key="1">
    <citation type="journal article" date="2017" name="BMC Genomics">
        <title>Comparative genomic and phylogenomic analyses of the Bifidobacteriaceae family.</title>
        <authorList>
            <person name="Lugli G.A."/>
            <person name="Milani C."/>
            <person name="Turroni F."/>
            <person name="Duranti S."/>
            <person name="Mancabelli L."/>
            <person name="Mangifesta M."/>
            <person name="Ferrario C."/>
            <person name="Modesto M."/>
            <person name="Mattarelli P."/>
            <person name="Jiri K."/>
            <person name="van Sinderen D."/>
            <person name="Ventura M."/>
        </authorList>
    </citation>
    <scope>NUCLEOTIDE SEQUENCE [LARGE SCALE GENOMIC DNA]</scope>
    <source>
        <strain evidence="1 2">LMG 28769</strain>
    </source>
</reference>
<dbReference type="EMBL" id="MWXA01000008">
    <property type="protein sequence ID" value="OZG65543.1"/>
    <property type="molecule type" value="Genomic_DNA"/>
</dbReference>
<organism evidence="1 2">
    <name type="scientific">Bifidobacterium aquikefiri</name>
    <dbReference type="NCBI Taxonomy" id="1653207"/>
    <lineage>
        <taxon>Bacteria</taxon>
        <taxon>Bacillati</taxon>
        <taxon>Actinomycetota</taxon>
        <taxon>Actinomycetes</taxon>
        <taxon>Bifidobacteriales</taxon>
        <taxon>Bifidobacteriaceae</taxon>
        <taxon>Bifidobacterium</taxon>
    </lineage>
</organism>
<proteinExistence type="predicted"/>
<dbReference type="Proteomes" id="UP000216451">
    <property type="component" value="Unassembled WGS sequence"/>
</dbReference>
<evidence type="ECO:0000313" key="1">
    <source>
        <dbReference type="EMBL" id="OZG65543.1"/>
    </source>
</evidence>
<name>A0A261G2Z2_9BIFI</name>
<keyword evidence="2" id="KW-1185">Reference proteome</keyword>
<dbReference type="RefSeq" id="WP_143241997.1">
    <property type="nucleotide sequence ID" value="NZ_JBDNSV010000003.1"/>
</dbReference>
<accession>A0A261G2Z2</accession>
<evidence type="ECO:0000313" key="2">
    <source>
        <dbReference type="Proteomes" id="UP000216451"/>
    </source>
</evidence>
<sequence length="125" mass="14144">MQFEGDFDFSNIENAARNAYTRGLMQAGEHIRQQSTMLAPKESGDLAGSCDVRLDDDGQVSVNYPGPYARYQEYGIFYRMKPRPSPSNGKPLRHDNGQSFYLTTPMMTETGRCMQIVADVMRESM</sequence>
<comment type="caution">
    <text evidence="1">The sequence shown here is derived from an EMBL/GenBank/DDBJ whole genome shotgun (WGS) entry which is preliminary data.</text>
</comment>
<protein>
    <recommendedName>
        <fullName evidence="3">HK97 gp10 family phage protein</fullName>
    </recommendedName>
</protein>
<dbReference type="AlphaFoldDB" id="A0A261G2Z2"/>